<evidence type="ECO:0000256" key="3">
    <source>
        <dbReference type="PIRSR" id="PIRSR000443-1"/>
    </source>
</evidence>
<dbReference type="PIRSF" id="PIRSF000443">
    <property type="entry name" value="Homoser_Ac_trans"/>
    <property type="match status" value="1"/>
</dbReference>
<evidence type="ECO:0000313" key="7">
    <source>
        <dbReference type="Proteomes" id="UP000660262"/>
    </source>
</evidence>
<evidence type="ECO:0000256" key="1">
    <source>
        <dbReference type="ARBA" id="ARBA00006886"/>
    </source>
</evidence>
<feature type="domain" description="AB hydrolase-1" evidence="5">
    <location>
        <begin position="73"/>
        <end position="215"/>
    </location>
</feature>
<dbReference type="EMBL" id="BNJQ01000019">
    <property type="protein sequence ID" value="GHP08163.1"/>
    <property type="molecule type" value="Genomic_DNA"/>
</dbReference>
<feature type="region of interest" description="Disordered" evidence="4">
    <location>
        <begin position="366"/>
        <end position="395"/>
    </location>
</feature>
<proteinExistence type="inferred from homology"/>
<evidence type="ECO:0000256" key="4">
    <source>
        <dbReference type="SAM" id="MobiDB-lite"/>
    </source>
</evidence>
<name>A0A830HN99_9CHLO</name>
<feature type="active site" evidence="3">
    <location>
        <position position="422"/>
    </location>
</feature>
<dbReference type="HAMAP" id="MF_00296">
    <property type="entry name" value="MetX_acyltransf"/>
    <property type="match status" value="1"/>
</dbReference>
<dbReference type="InterPro" id="IPR000073">
    <property type="entry name" value="AB_hydrolase_1"/>
</dbReference>
<dbReference type="PANTHER" id="PTHR32268">
    <property type="entry name" value="HOMOSERINE O-ACETYLTRANSFERASE"/>
    <property type="match status" value="1"/>
</dbReference>
<feature type="active site" evidence="3">
    <location>
        <position position="451"/>
    </location>
</feature>
<evidence type="ECO:0000259" key="5">
    <source>
        <dbReference type="Pfam" id="PF00561"/>
    </source>
</evidence>
<dbReference type="GO" id="GO:0004414">
    <property type="term" value="F:homoserine O-acetyltransferase activity"/>
    <property type="evidence" value="ECO:0007669"/>
    <property type="project" value="TreeGrafter"/>
</dbReference>
<dbReference type="InterPro" id="IPR008220">
    <property type="entry name" value="HAT_MetX-like"/>
</dbReference>
<feature type="region of interest" description="Disordered" evidence="4">
    <location>
        <begin position="1"/>
        <end position="32"/>
    </location>
</feature>
<dbReference type="AlphaFoldDB" id="A0A830HN99"/>
<dbReference type="SUPFAM" id="SSF53474">
    <property type="entry name" value="alpha/beta-Hydrolases"/>
    <property type="match status" value="1"/>
</dbReference>
<dbReference type="GO" id="GO:0009092">
    <property type="term" value="P:homoserine metabolic process"/>
    <property type="evidence" value="ECO:0007669"/>
    <property type="project" value="TreeGrafter"/>
</dbReference>
<dbReference type="Pfam" id="PF00561">
    <property type="entry name" value="Abhydrolase_1"/>
    <property type="match status" value="1"/>
</dbReference>
<keyword evidence="2 6" id="KW-0808">Transferase</keyword>
<dbReference type="PANTHER" id="PTHR32268:SF11">
    <property type="entry name" value="HOMOSERINE O-ACETYLTRANSFERASE"/>
    <property type="match status" value="1"/>
</dbReference>
<evidence type="ECO:0000256" key="2">
    <source>
        <dbReference type="ARBA" id="ARBA00022679"/>
    </source>
</evidence>
<organism evidence="6 7">
    <name type="scientific">Pycnococcus provasolii</name>
    <dbReference type="NCBI Taxonomy" id="41880"/>
    <lineage>
        <taxon>Eukaryota</taxon>
        <taxon>Viridiplantae</taxon>
        <taxon>Chlorophyta</taxon>
        <taxon>Pseudoscourfieldiophyceae</taxon>
        <taxon>Pseudoscourfieldiales</taxon>
        <taxon>Pycnococcaceae</taxon>
        <taxon>Pycnococcus</taxon>
    </lineage>
</organism>
<evidence type="ECO:0000313" key="6">
    <source>
        <dbReference type="EMBL" id="GHP08163.1"/>
    </source>
</evidence>
<feature type="region of interest" description="Disordered" evidence="4">
    <location>
        <begin position="257"/>
        <end position="289"/>
    </location>
</feature>
<feature type="active site" description="Nucleophile" evidence="3">
    <location>
        <position position="170"/>
    </location>
</feature>
<keyword evidence="7" id="KW-1185">Reference proteome</keyword>
<dbReference type="Gene3D" id="3.40.50.1820">
    <property type="entry name" value="alpha/beta hydrolase"/>
    <property type="match status" value="1"/>
</dbReference>
<accession>A0A830HN99</accession>
<gene>
    <name evidence="6" type="ORF">PPROV_000690500</name>
</gene>
<comment type="similarity">
    <text evidence="1">Belongs to the AB hydrolase superfamily. MetX family.</text>
</comment>
<sequence>MSPSAELGGAPENVASSGAAASDGDHMSGATTGVPPGASLLVLDEFVLESGQKLAPCPVAYTTYGTLNSAGTNVVVVEHSLTSNSNVHEWWSPMLGDGPEFAIDTSQSFVFCANYLGSPYGTASPLTHKENSNAKGEPFPICTIRDNVRLQHTVLERLGMKNVKLCIGGSMGAMVAIEWACTYPELVTGDVVLIAGCGRHTAWAIALSEAQRFAIRGDAVTGLAAARMMAMLAYRAPSSIDDKFSRRAAALLRSDASTPVEGIPSPAKDSSQTSQDVDEDSTPINLSTLMDGTFSTERSLRRIRTSSWQNLHDSTERNGLPPMCSAAYDVESYLHHQGLKFVRRFDPECYVSLTLSMDTHDIGRARDDASSLQREPAAAAPAPSTPRNGDDEAYDGDAGDRAYYARLSSMSQRTLVVGISSDVLYPLSLQEELALHIPKSSMYTIESHHGHDAFLIEIDALNAEVISFLRGTEVSDKDSRRALLARREASLAAEVERLREEMSRLQ</sequence>
<reference evidence="6" key="1">
    <citation type="submission" date="2020-10" db="EMBL/GenBank/DDBJ databases">
        <title>Unveiling of a novel bifunctional photoreceptor, Dualchrome1, isolated from a cosmopolitan green alga.</title>
        <authorList>
            <person name="Suzuki S."/>
            <person name="Kawachi M."/>
        </authorList>
    </citation>
    <scope>NUCLEOTIDE SEQUENCE</scope>
    <source>
        <strain evidence="6">NIES 2893</strain>
    </source>
</reference>
<protein>
    <submittedName>
        <fullName evidence="6">Homoserine O-acetyltransferase</fullName>
    </submittedName>
</protein>
<comment type="caution">
    <text evidence="6">The sequence shown here is derived from an EMBL/GenBank/DDBJ whole genome shotgun (WGS) entry which is preliminary data.</text>
</comment>
<dbReference type="Proteomes" id="UP000660262">
    <property type="component" value="Unassembled WGS sequence"/>
</dbReference>
<dbReference type="GO" id="GO:0009086">
    <property type="term" value="P:methionine biosynthetic process"/>
    <property type="evidence" value="ECO:0007669"/>
    <property type="project" value="TreeGrafter"/>
</dbReference>
<dbReference type="InterPro" id="IPR029058">
    <property type="entry name" value="AB_hydrolase_fold"/>
</dbReference>
<dbReference type="OrthoDB" id="191364at2759"/>
<feature type="compositionally biased region" description="Low complexity" evidence="4">
    <location>
        <begin position="15"/>
        <end position="30"/>
    </location>
</feature>